<dbReference type="SUPFAM" id="SSF53167">
    <property type="entry name" value="Purine and uridine phosphorylases"/>
    <property type="match status" value="1"/>
</dbReference>
<dbReference type="GO" id="GO:0043531">
    <property type="term" value="F:ADP binding"/>
    <property type="evidence" value="ECO:0007669"/>
    <property type="project" value="InterPro"/>
</dbReference>
<dbReference type="Pfam" id="PF00931">
    <property type="entry name" value="NB-ARC"/>
    <property type="match status" value="1"/>
</dbReference>
<proteinExistence type="predicted"/>
<evidence type="ECO:0000259" key="1">
    <source>
        <dbReference type="Pfam" id="PF00931"/>
    </source>
</evidence>
<name>A0AAV9UWP8_9PEZI</name>
<dbReference type="Pfam" id="PF13424">
    <property type="entry name" value="TPR_12"/>
    <property type="match status" value="2"/>
</dbReference>
<dbReference type="InterPro" id="IPR019734">
    <property type="entry name" value="TPR_rpt"/>
</dbReference>
<accession>A0AAV9UWP8</accession>
<organism evidence="2 3">
    <name type="scientific">Orbilia blumenaviensis</name>
    <dbReference type="NCBI Taxonomy" id="1796055"/>
    <lineage>
        <taxon>Eukaryota</taxon>
        <taxon>Fungi</taxon>
        <taxon>Dikarya</taxon>
        <taxon>Ascomycota</taxon>
        <taxon>Pezizomycotina</taxon>
        <taxon>Orbiliomycetes</taxon>
        <taxon>Orbiliales</taxon>
        <taxon>Orbiliaceae</taxon>
        <taxon>Orbilia</taxon>
    </lineage>
</organism>
<dbReference type="PANTHER" id="PTHR46082">
    <property type="entry name" value="ATP/GTP-BINDING PROTEIN-RELATED"/>
    <property type="match status" value="1"/>
</dbReference>
<protein>
    <recommendedName>
        <fullName evidence="1">NB-ARC domain-containing protein</fullName>
    </recommendedName>
</protein>
<dbReference type="InterPro" id="IPR035994">
    <property type="entry name" value="Nucleoside_phosphorylase_sf"/>
</dbReference>
<dbReference type="GO" id="GO:0009116">
    <property type="term" value="P:nucleoside metabolic process"/>
    <property type="evidence" value="ECO:0007669"/>
    <property type="project" value="InterPro"/>
</dbReference>
<keyword evidence="3" id="KW-1185">Reference proteome</keyword>
<evidence type="ECO:0000313" key="2">
    <source>
        <dbReference type="EMBL" id="KAK6349346.1"/>
    </source>
</evidence>
<feature type="domain" description="NB-ARC" evidence="1">
    <location>
        <begin position="363"/>
        <end position="518"/>
    </location>
</feature>
<dbReference type="Gene3D" id="3.40.50.1580">
    <property type="entry name" value="Nucleoside phosphorylase domain"/>
    <property type="match status" value="1"/>
</dbReference>
<dbReference type="SUPFAM" id="SSF52540">
    <property type="entry name" value="P-loop containing nucleoside triphosphate hydrolases"/>
    <property type="match status" value="1"/>
</dbReference>
<comment type="caution">
    <text evidence="2">The sequence shown here is derived from an EMBL/GenBank/DDBJ whole genome shotgun (WGS) entry which is preliminary data.</text>
</comment>
<gene>
    <name evidence="2" type="ORF">TWF730_010094</name>
</gene>
<dbReference type="Pfam" id="PF13374">
    <property type="entry name" value="TPR_10"/>
    <property type="match status" value="2"/>
</dbReference>
<dbReference type="AlphaFoldDB" id="A0AAV9UWP8"/>
<dbReference type="InterPro" id="IPR002182">
    <property type="entry name" value="NB-ARC"/>
</dbReference>
<dbReference type="EMBL" id="JAVHNS010000007">
    <property type="protein sequence ID" value="KAK6349346.1"/>
    <property type="molecule type" value="Genomic_DNA"/>
</dbReference>
<sequence>MISIDTTEARPILPESHYTVAWICALPVERIAAWAMLDVAHDGPSEVHQDDENTYQLGSIGKHNIVITCLPLGCYGTVNAAVAAIQMKLTFPSLKIFLLVGIGGGIPSACHDIRLGDIVISKPQNSFGGVVQYDLGKTGKGGHFERVGSLNKPPQQLLNAIAAIKAAHDSGQGKENIPGYISEVHKKHTDLKELYGYKGQENDQLYKPDYEHEGGLNCESCVATGLVQRRPRETSNPVIHYGTIASGNQVMKHGLTRDRIGNDSGALCFEMEAAGLMDHCPCLVIRGICDYSDSHKNKVWQPYAALAAAAYAKELLYSITPSAVSLEPSQHVKEIIFDIPRILHPRFSGRQEYLDRIHCLFHLAKASSSAGTIISIFGIPGVGKSQLSLKYAMDNKNEYDYGFYSVGNTIHHWLCSCDSIVQALRLPESESKEQDQKLHALNRWLSNSRNWILVIDDVALPVVDTLRKTLPQHLGGHVLLSTRDKHIAHEFSPPGFCVQLSEMEPAEGKELVLKVSNRQGDNAEIAEKISQQLGGLPLPLEQGTTYAVQHFWDLNTLYYNLQESKLGIIKDPVENPHHVDVVRTLEMALAGLKEAHIDLLNLVLMMHPQSLPLQLLIDGGSSLTYSSCMNLSKAKEWVAQFWHHWRSFKKPKFITKPTRTDQEESLKPNQSTRHRIFRNLCNVFQSKLELDRAILILEKSSVLRRAENGSIWVHDLFKEVLLSKLEDSRRNEYLRYTAQIVCHGFPDPFDHRMWAKCNTYLPHALEVMESLDKFGLHNADSLYTMILIQKYLTSSGRYNQSLALLERSLLISDSLLGADHPFSFQIIHDIATVLEKQNRLDESLECYRRALAGLEGSLSKKEAAFRPLFTNDILTDAERDKRYDDTMQLCRKILSKFERNKKLKDESSKLVAIYNIAGIFSAQKRFDEAVVLYRRALLAQENISGSEDRAVLESATGLAVALRQKGEWDEALKFYRQILKTQLKLYGEDHPMTGNTIYNMGVALAYQDKFDEAMELCEKLLSRQENIVGRLHPQVLDTVNLMARILHEQGRYVESRCLYERVLSGREILLGKDHPLIAQTVKDIQTSDKYLSCHNQKQHKAENFVEQDLHERVELDSTYLAQNTIATPIPPIAPPDLQTFFIP</sequence>
<dbReference type="InterPro" id="IPR011990">
    <property type="entry name" value="TPR-like_helical_dom_sf"/>
</dbReference>
<dbReference type="Gene3D" id="1.25.40.10">
    <property type="entry name" value="Tetratricopeptide repeat domain"/>
    <property type="match status" value="2"/>
</dbReference>
<dbReference type="SUPFAM" id="SSF48452">
    <property type="entry name" value="TPR-like"/>
    <property type="match status" value="3"/>
</dbReference>
<dbReference type="SMART" id="SM00028">
    <property type="entry name" value="TPR"/>
    <property type="match status" value="4"/>
</dbReference>
<dbReference type="Gene3D" id="3.40.50.300">
    <property type="entry name" value="P-loop containing nucleotide triphosphate hydrolases"/>
    <property type="match status" value="1"/>
</dbReference>
<evidence type="ECO:0000313" key="3">
    <source>
        <dbReference type="Proteomes" id="UP001373714"/>
    </source>
</evidence>
<dbReference type="InterPro" id="IPR027417">
    <property type="entry name" value="P-loop_NTPase"/>
</dbReference>
<dbReference type="PANTHER" id="PTHR46082:SF11">
    <property type="entry name" value="AAA+ ATPASE DOMAIN-CONTAINING PROTEIN-RELATED"/>
    <property type="match status" value="1"/>
</dbReference>
<dbReference type="InterPro" id="IPR053137">
    <property type="entry name" value="NLR-like"/>
</dbReference>
<dbReference type="GO" id="GO:0003824">
    <property type="term" value="F:catalytic activity"/>
    <property type="evidence" value="ECO:0007669"/>
    <property type="project" value="InterPro"/>
</dbReference>
<reference evidence="2 3" key="1">
    <citation type="submission" date="2019-10" db="EMBL/GenBank/DDBJ databases">
        <authorList>
            <person name="Palmer J.M."/>
        </authorList>
    </citation>
    <scope>NUCLEOTIDE SEQUENCE [LARGE SCALE GENOMIC DNA]</scope>
    <source>
        <strain evidence="2 3">TWF730</strain>
    </source>
</reference>
<dbReference type="Proteomes" id="UP001373714">
    <property type="component" value="Unassembled WGS sequence"/>
</dbReference>